<proteinExistence type="predicted"/>
<name>A0A068S607_9FUNG</name>
<dbReference type="VEuPathDB" id="FungiDB:LCOR_07703.1"/>
<dbReference type="EMBL" id="CBTN010000039">
    <property type="protein sequence ID" value="CDH56686.1"/>
    <property type="molecule type" value="Genomic_DNA"/>
</dbReference>
<gene>
    <name evidence="1" type="ORF">LCOR_07703.1</name>
</gene>
<protein>
    <submittedName>
        <fullName evidence="1">Uncharacterized protein</fullName>
    </submittedName>
</protein>
<reference evidence="1" key="1">
    <citation type="submission" date="2013-08" db="EMBL/GenBank/DDBJ databases">
        <title>Gene expansion shapes genome architecture in the human pathogen Lichtheimia corymbifera: an evolutionary genomics analysis in the ancient terrestrial Mucorales (Mucoromycotina).</title>
        <authorList>
            <person name="Schwartze V.U."/>
            <person name="Winter S."/>
            <person name="Shelest E."/>
            <person name="Marcet-Houben M."/>
            <person name="Horn F."/>
            <person name="Wehner S."/>
            <person name="Hoffmann K."/>
            <person name="Riege K."/>
            <person name="Sammeth M."/>
            <person name="Nowrousian M."/>
            <person name="Valiante V."/>
            <person name="Linde J."/>
            <person name="Jacobsen I.D."/>
            <person name="Marz M."/>
            <person name="Brakhage A.A."/>
            <person name="Gabaldon T."/>
            <person name="Bocker S."/>
            <person name="Voigt K."/>
        </authorList>
    </citation>
    <scope>NUCLEOTIDE SEQUENCE [LARGE SCALE GENOMIC DNA]</scope>
    <source>
        <strain evidence="1">FSU 9682</strain>
    </source>
</reference>
<organism evidence="1 2">
    <name type="scientific">Lichtheimia corymbifera JMRC:FSU:9682</name>
    <dbReference type="NCBI Taxonomy" id="1263082"/>
    <lineage>
        <taxon>Eukaryota</taxon>
        <taxon>Fungi</taxon>
        <taxon>Fungi incertae sedis</taxon>
        <taxon>Mucoromycota</taxon>
        <taxon>Mucoromycotina</taxon>
        <taxon>Mucoromycetes</taxon>
        <taxon>Mucorales</taxon>
        <taxon>Lichtheimiaceae</taxon>
        <taxon>Lichtheimia</taxon>
    </lineage>
</organism>
<dbReference type="Proteomes" id="UP000027586">
    <property type="component" value="Unassembled WGS sequence"/>
</dbReference>
<accession>A0A068S607</accession>
<keyword evidence="2" id="KW-1185">Reference proteome</keyword>
<sequence>MADPWRVHPTTTPVSLDTARSLVHSSATIKRNSIHSSSCYQQDLHSIVANSVHSLVTILQHTLSCTHHSAATKRNNCCYQQGLYSIVSNYLQQPA</sequence>
<evidence type="ECO:0000313" key="1">
    <source>
        <dbReference type="EMBL" id="CDH56686.1"/>
    </source>
</evidence>
<dbReference type="AlphaFoldDB" id="A0A068S607"/>
<comment type="caution">
    <text evidence="1">The sequence shown here is derived from an EMBL/GenBank/DDBJ whole genome shotgun (WGS) entry which is preliminary data.</text>
</comment>
<evidence type="ECO:0000313" key="2">
    <source>
        <dbReference type="Proteomes" id="UP000027586"/>
    </source>
</evidence>